<evidence type="ECO:0000313" key="2">
    <source>
        <dbReference type="EMBL" id="MBK1621613.1"/>
    </source>
</evidence>
<name>A0A9X1B6L2_9GAMM</name>
<accession>A0A9X1B6L2</accession>
<organism evidence="2 3">
    <name type="scientific">Lamprobacter modestohalophilus</name>
    <dbReference type="NCBI Taxonomy" id="1064514"/>
    <lineage>
        <taxon>Bacteria</taxon>
        <taxon>Pseudomonadati</taxon>
        <taxon>Pseudomonadota</taxon>
        <taxon>Gammaproteobacteria</taxon>
        <taxon>Chromatiales</taxon>
        <taxon>Chromatiaceae</taxon>
        <taxon>Lamprobacter</taxon>
    </lineage>
</organism>
<dbReference type="EMBL" id="NRRY01000090">
    <property type="protein sequence ID" value="MBK1621613.1"/>
    <property type="molecule type" value="Genomic_DNA"/>
</dbReference>
<dbReference type="AlphaFoldDB" id="A0A9X1B6L2"/>
<dbReference type="Pfam" id="PF11103">
    <property type="entry name" value="DUF2887"/>
    <property type="match status" value="1"/>
</dbReference>
<protein>
    <recommendedName>
        <fullName evidence="1">DUF4351 domain-containing protein</fullName>
    </recommendedName>
</protein>
<sequence length="273" mass="31735">MKTDISIYDFLALGPEAFRILAGGRELQGPYRFRSETLKNIERRIDGLCDPINHDGPVWIVEFQIERKPAALYNLLSKLGLYGELHPHRDVRGLLIVPRESDRPAQPQGLQGNCALLDLVYLEDWLRTLFQREPTNPFLAVLAPLMFTDTELTAQAPALWRTITEAKIEPHHRERLSALLEYWFMERFRTLSLTEIRNMFQRLTPLQETRAYQEIFAEGKMEGEIESLKRLLARRFGSIPDWAEERIKKADGDQLDLWLDAVLDSSSLEELFR</sequence>
<dbReference type="PANTHER" id="PTHR35586">
    <property type="entry name" value="SLL1691 PROTEIN"/>
    <property type="match status" value="1"/>
</dbReference>
<gene>
    <name evidence="2" type="ORF">CKO42_25070</name>
</gene>
<dbReference type="Pfam" id="PF14261">
    <property type="entry name" value="DUF4351"/>
    <property type="match status" value="1"/>
</dbReference>
<evidence type="ECO:0000259" key="1">
    <source>
        <dbReference type="Pfam" id="PF14261"/>
    </source>
</evidence>
<proteinExistence type="predicted"/>
<dbReference type="InterPro" id="IPR025587">
    <property type="entry name" value="DUF4351"/>
</dbReference>
<feature type="domain" description="DUF4351" evidence="1">
    <location>
        <begin position="218"/>
        <end position="271"/>
    </location>
</feature>
<dbReference type="RefSeq" id="WP_200251438.1">
    <property type="nucleotide sequence ID" value="NZ_NRRY01000090.1"/>
</dbReference>
<dbReference type="Proteomes" id="UP001138768">
    <property type="component" value="Unassembled WGS sequence"/>
</dbReference>
<evidence type="ECO:0000313" key="3">
    <source>
        <dbReference type="Proteomes" id="UP001138768"/>
    </source>
</evidence>
<reference evidence="2 3" key="1">
    <citation type="journal article" date="2020" name="Microorganisms">
        <title>Osmotic Adaptation and Compatible Solute Biosynthesis of Phototrophic Bacteria as Revealed from Genome Analyses.</title>
        <authorList>
            <person name="Imhoff J.F."/>
            <person name="Rahn T."/>
            <person name="Kunzel S."/>
            <person name="Keller A."/>
            <person name="Neulinger S.C."/>
        </authorList>
    </citation>
    <scope>NUCLEOTIDE SEQUENCE [LARGE SCALE GENOMIC DNA]</scope>
    <source>
        <strain evidence="2 3">DSM 25653</strain>
    </source>
</reference>
<dbReference type="PANTHER" id="PTHR35586:SF1">
    <property type="entry name" value="SLL1691 PROTEIN"/>
    <property type="match status" value="1"/>
</dbReference>
<keyword evidence="3" id="KW-1185">Reference proteome</keyword>
<dbReference type="InterPro" id="IPR022573">
    <property type="entry name" value="DUF2887"/>
</dbReference>
<comment type="caution">
    <text evidence="2">The sequence shown here is derived from an EMBL/GenBank/DDBJ whole genome shotgun (WGS) entry which is preliminary data.</text>
</comment>